<evidence type="ECO:0000313" key="9">
    <source>
        <dbReference type="EMBL" id="HCS93866.1"/>
    </source>
</evidence>
<feature type="transmembrane region" description="Helical" evidence="8">
    <location>
        <begin position="67"/>
        <end position="92"/>
    </location>
</feature>
<dbReference type="AlphaFoldDB" id="A0A3D4S5F5"/>
<evidence type="ECO:0000256" key="7">
    <source>
        <dbReference type="ARBA" id="ARBA00023136"/>
    </source>
</evidence>
<evidence type="ECO:0000256" key="8">
    <source>
        <dbReference type="SAM" id="Phobius"/>
    </source>
</evidence>
<dbReference type="PANTHER" id="PTHR34979">
    <property type="entry name" value="INNER MEMBRANE PROTEIN YGAZ"/>
    <property type="match status" value="1"/>
</dbReference>
<feature type="transmembrane region" description="Helical" evidence="8">
    <location>
        <begin position="38"/>
        <end position="61"/>
    </location>
</feature>
<feature type="transmembrane region" description="Helical" evidence="8">
    <location>
        <begin position="179"/>
        <end position="197"/>
    </location>
</feature>
<evidence type="ECO:0000256" key="5">
    <source>
        <dbReference type="ARBA" id="ARBA00022692"/>
    </source>
</evidence>
<keyword evidence="4" id="KW-1003">Cell membrane</keyword>
<dbReference type="Proteomes" id="UP000262195">
    <property type="component" value="Unassembled WGS sequence"/>
</dbReference>
<evidence type="ECO:0000313" key="10">
    <source>
        <dbReference type="Proteomes" id="UP000262195"/>
    </source>
</evidence>
<proteinExistence type="inferred from homology"/>
<protein>
    <submittedName>
        <fullName evidence="9">Branched-chain amino acid ABC transporter permease</fullName>
    </submittedName>
</protein>
<accession>A0A3D4S5F5</accession>
<dbReference type="InterPro" id="IPR011606">
    <property type="entry name" value="Brnchd-chn_aa_trnsp_permease"/>
</dbReference>
<gene>
    <name evidence="9" type="ORF">DIW15_04070</name>
</gene>
<comment type="similarity">
    <text evidence="2">Belongs to the AzlC family.</text>
</comment>
<feature type="transmembrane region" description="Helical" evidence="8">
    <location>
        <begin position="154"/>
        <end position="172"/>
    </location>
</feature>
<name>A0A3D4S5F5_9ENTE</name>
<keyword evidence="5 8" id="KW-0812">Transmembrane</keyword>
<organism evidence="9 10">
    <name type="scientific">Bavariicoccus seileri</name>
    <dbReference type="NCBI Taxonomy" id="549685"/>
    <lineage>
        <taxon>Bacteria</taxon>
        <taxon>Bacillati</taxon>
        <taxon>Bacillota</taxon>
        <taxon>Bacilli</taxon>
        <taxon>Lactobacillales</taxon>
        <taxon>Enterococcaceae</taxon>
        <taxon>Bavariicoccus</taxon>
    </lineage>
</organism>
<evidence type="ECO:0000256" key="2">
    <source>
        <dbReference type="ARBA" id="ARBA00010735"/>
    </source>
</evidence>
<keyword evidence="7 8" id="KW-0472">Membrane</keyword>
<dbReference type="GO" id="GO:1903785">
    <property type="term" value="P:L-valine transmembrane transport"/>
    <property type="evidence" value="ECO:0007669"/>
    <property type="project" value="TreeGrafter"/>
</dbReference>
<comment type="caution">
    <text evidence="9">The sequence shown here is derived from an EMBL/GenBank/DDBJ whole genome shotgun (WGS) entry which is preliminary data.</text>
</comment>
<dbReference type="PANTHER" id="PTHR34979:SF1">
    <property type="entry name" value="INNER MEMBRANE PROTEIN YGAZ"/>
    <property type="match status" value="1"/>
</dbReference>
<reference evidence="9 10" key="1">
    <citation type="journal article" date="2018" name="Nat. Biotechnol.">
        <title>A standardized bacterial taxonomy based on genome phylogeny substantially revises the tree of life.</title>
        <authorList>
            <person name="Parks D.H."/>
            <person name="Chuvochina M."/>
            <person name="Waite D.W."/>
            <person name="Rinke C."/>
            <person name="Skarshewski A."/>
            <person name="Chaumeil P.A."/>
            <person name="Hugenholtz P."/>
        </authorList>
    </citation>
    <scope>NUCLEOTIDE SEQUENCE [LARGE SCALE GENOMIC DNA]</scope>
    <source>
        <strain evidence="9">UBA11306</strain>
    </source>
</reference>
<evidence type="ECO:0000256" key="4">
    <source>
        <dbReference type="ARBA" id="ARBA00022475"/>
    </source>
</evidence>
<evidence type="ECO:0000256" key="3">
    <source>
        <dbReference type="ARBA" id="ARBA00022448"/>
    </source>
</evidence>
<keyword evidence="3" id="KW-0813">Transport</keyword>
<keyword evidence="6 8" id="KW-1133">Transmembrane helix</keyword>
<dbReference type="STRING" id="1121105.GCA_000421665_01959"/>
<evidence type="ECO:0000256" key="6">
    <source>
        <dbReference type="ARBA" id="ARBA00022989"/>
    </source>
</evidence>
<dbReference type="EMBL" id="DQHO01000026">
    <property type="protein sequence ID" value="HCS93866.1"/>
    <property type="molecule type" value="Genomic_DNA"/>
</dbReference>
<feature type="transmembrane region" description="Helical" evidence="8">
    <location>
        <begin position="12"/>
        <end position="31"/>
    </location>
</feature>
<evidence type="ECO:0000256" key="1">
    <source>
        <dbReference type="ARBA" id="ARBA00004651"/>
    </source>
</evidence>
<dbReference type="GO" id="GO:0005886">
    <property type="term" value="C:plasma membrane"/>
    <property type="evidence" value="ECO:0007669"/>
    <property type="project" value="UniProtKB-SubCell"/>
</dbReference>
<feature type="transmembrane region" description="Helical" evidence="8">
    <location>
        <begin position="128"/>
        <end position="148"/>
    </location>
</feature>
<sequence length="231" mass="26122">MDQRVLLTSFKYSVPVMAGYLFLGMSLGVFLDSYGYNWIWSLAMSVFIYAGSMQFVAVYLLANQAPLLEVALIAIVINARQLVYGISMLSYFHHFGWQKPYQMLSLTDETFSLLCHIKIENLELRKKVFLGVSLLNQMYWVLGCVLGSLFGNLIPAKGIEFMMTALFIVIFIDRWEKESDHTSSITGIVISLLALVILGKENFIMPTIVMLIIFLLLMKPKLESSSRSSGD</sequence>
<dbReference type="Pfam" id="PF03591">
    <property type="entry name" value="AzlC"/>
    <property type="match status" value="1"/>
</dbReference>
<comment type="subcellular location">
    <subcellularLocation>
        <location evidence="1">Cell membrane</location>
        <topology evidence="1">Multi-pass membrane protein</topology>
    </subcellularLocation>
</comment>